<dbReference type="RefSeq" id="WP_144360057.1">
    <property type="nucleotide sequence ID" value="NZ_VMNH01000023.1"/>
</dbReference>
<dbReference type="CDD" id="cd00367">
    <property type="entry name" value="PTS-HPr_like"/>
    <property type="match status" value="1"/>
</dbReference>
<evidence type="ECO:0000313" key="6">
    <source>
        <dbReference type="EMBL" id="TVO70920.1"/>
    </source>
</evidence>
<evidence type="ECO:0000313" key="7">
    <source>
        <dbReference type="Proteomes" id="UP000316649"/>
    </source>
</evidence>
<accession>A0A557S0E6</accession>
<dbReference type="PANTHER" id="PTHR33705:SF2">
    <property type="entry name" value="PHOSPHOCARRIER PROTEIN NPR"/>
    <property type="match status" value="1"/>
</dbReference>
<dbReference type="InterPro" id="IPR001020">
    <property type="entry name" value="PTS_HPr_His_P_site"/>
</dbReference>
<dbReference type="NCBIfam" id="TIGR01003">
    <property type="entry name" value="PTS_HPr_family"/>
    <property type="match status" value="1"/>
</dbReference>
<dbReference type="OrthoDB" id="9798965at2"/>
<keyword evidence="7" id="KW-1185">Reference proteome</keyword>
<dbReference type="PROSITE" id="PS51350">
    <property type="entry name" value="PTS_HPR_DOM"/>
    <property type="match status" value="1"/>
</dbReference>
<dbReference type="PANTHER" id="PTHR33705">
    <property type="entry name" value="PHOSPHOCARRIER PROTEIN HPR"/>
    <property type="match status" value="1"/>
</dbReference>
<evidence type="ECO:0000256" key="3">
    <source>
        <dbReference type="ARBA" id="ARBA00022490"/>
    </source>
</evidence>
<keyword evidence="4" id="KW-0598">Phosphotransferase system</keyword>
<evidence type="ECO:0000256" key="1">
    <source>
        <dbReference type="ARBA" id="ARBA00004496"/>
    </source>
</evidence>
<protein>
    <submittedName>
        <fullName evidence="6">HPr family phosphocarrier protein</fullName>
    </submittedName>
</protein>
<dbReference type="InterPro" id="IPR050399">
    <property type="entry name" value="HPr"/>
</dbReference>
<dbReference type="Pfam" id="PF00381">
    <property type="entry name" value="PTS-HPr"/>
    <property type="match status" value="1"/>
</dbReference>
<dbReference type="GO" id="GO:0005737">
    <property type="term" value="C:cytoplasm"/>
    <property type="evidence" value="ECO:0007669"/>
    <property type="project" value="UniProtKB-SubCell"/>
</dbReference>
<comment type="caution">
    <text evidence="6">The sequence shown here is derived from an EMBL/GenBank/DDBJ whole genome shotgun (WGS) entry which is preliminary data.</text>
</comment>
<organism evidence="6 7">
    <name type="scientific">Sedimenticola selenatireducens</name>
    <dbReference type="NCBI Taxonomy" id="191960"/>
    <lineage>
        <taxon>Bacteria</taxon>
        <taxon>Pseudomonadati</taxon>
        <taxon>Pseudomonadota</taxon>
        <taxon>Gammaproteobacteria</taxon>
        <taxon>Chromatiales</taxon>
        <taxon>Sedimenticolaceae</taxon>
        <taxon>Sedimenticola</taxon>
    </lineage>
</organism>
<dbReference type="SUPFAM" id="SSF55594">
    <property type="entry name" value="HPr-like"/>
    <property type="match status" value="1"/>
</dbReference>
<evidence type="ECO:0000256" key="4">
    <source>
        <dbReference type="ARBA" id="ARBA00022683"/>
    </source>
</evidence>
<name>A0A557S0E6_9GAMM</name>
<dbReference type="Gene3D" id="3.30.1340.10">
    <property type="entry name" value="HPr-like"/>
    <property type="match status" value="1"/>
</dbReference>
<dbReference type="InterPro" id="IPR000032">
    <property type="entry name" value="HPr-like"/>
</dbReference>
<proteinExistence type="inferred from homology"/>
<sequence>MVKKQITIINRLGLHARAAAKFITEAGQYSSEILLDRGDKPVNGKSIMEVMMLAASQGTELTLTTHGEDEEAAASALEALINDRFGEPE</sequence>
<reference evidence="6 7" key="1">
    <citation type="submission" date="2019-07" db="EMBL/GenBank/DDBJ databases">
        <title>The pathways for chlorine oxyanion respiration interact through the shared metabolite chlorate.</title>
        <authorList>
            <person name="Barnum T.P."/>
            <person name="Cheng Y."/>
            <person name="Hill K.A."/>
            <person name="Lucas L.N."/>
            <person name="Carlson H.K."/>
            <person name="Coates J.D."/>
        </authorList>
    </citation>
    <scope>NUCLEOTIDE SEQUENCE [LARGE SCALE GENOMIC DNA]</scope>
    <source>
        <strain evidence="6 7">BK-1</strain>
    </source>
</reference>
<gene>
    <name evidence="6" type="ORF">FHP88_15825</name>
</gene>
<evidence type="ECO:0000259" key="5">
    <source>
        <dbReference type="PROSITE" id="PS51350"/>
    </source>
</evidence>
<dbReference type="GO" id="GO:0009401">
    <property type="term" value="P:phosphoenolpyruvate-dependent sugar phosphotransferase system"/>
    <property type="evidence" value="ECO:0007669"/>
    <property type="project" value="UniProtKB-KW"/>
</dbReference>
<feature type="domain" description="HPr" evidence="5">
    <location>
        <begin position="1"/>
        <end position="88"/>
    </location>
</feature>
<dbReference type="InterPro" id="IPR035895">
    <property type="entry name" value="HPr-like_sf"/>
</dbReference>
<dbReference type="EMBL" id="VMNH01000023">
    <property type="protein sequence ID" value="TVO70920.1"/>
    <property type="molecule type" value="Genomic_DNA"/>
</dbReference>
<dbReference type="AlphaFoldDB" id="A0A557S0E6"/>
<dbReference type="PROSITE" id="PS00369">
    <property type="entry name" value="PTS_HPR_HIS"/>
    <property type="match status" value="1"/>
</dbReference>
<evidence type="ECO:0000256" key="2">
    <source>
        <dbReference type="ARBA" id="ARBA00010736"/>
    </source>
</evidence>
<keyword evidence="3" id="KW-0963">Cytoplasm</keyword>
<dbReference type="PRINTS" id="PR00107">
    <property type="entry name" value="PHOSPHOCPHPR"/>
</dbReference>
<dbReference type="Proteomes" id="UP000316649">
    <property type="component" value="Unassembled WGS sequence"/>
</dbReference>
<comment type="subcellular location">
    <subcellularLocation>
        <location evidence="1">Cytoplasm</location>
    </subcellularLocation>
</comment>
<comment type="similarity">
    <text evidence="2">Belongs to the HPr family.</text>
</comment>